<evidence type="ECO:0000256" key="2">
    <source>
        <dbReference type="ARBA" id="ARBA00005466"/>
    </source>
</evidence>
<sequence length="391" mass="41831">MFRTDLVHRPGDTDYDVERAGFQTADQHRPSAIFSVTGAAEVQAAVRFARAQDLPIAVQATGHGLSTVTEGGVLINTRRMSEVEVDPVARTVRFTAGVRWGRVIEESARHGLAPLNGSSPDVGAVSYTLAGGLGILARSFGYAADHVRGIEIVTADGQLRHVSPDSEPDLFWALRGGGHNFGVVTAMTVDLFPVSRLYGGGLYFGTALIPDVLRSWRDWSRGLPEEWSSSVAVIPFPNLPMVPEPLRGRRVAHIRVAYTGDAASGEWVVAPLREIGPRLIDNLREMPYTESHTICNDPAHPHSYAGDNALMGDLSDEALAAVLNLPASSVIQLNHLGGALAKQPAVGNAVGHRSAEYLVRLVAVGGTADVSSLAPWSIGRSLNFLFGAKKR</sequence>
<evidence type="ECO:0000313" key="7">
    <source>
        <dbReference type="EMBL" id="MBA8929411.1"/>
    </source>
</evidence>
<comment type="caution">
    <text evidence="7">The sequence shown here is derived from an EMBL/GenBank/DDBJ whole genome shotgun (WGS) entry which is preliminary data.</text>
</comment>
<dbReference type="EMBL" id="JACJID010000005">
    <property type="protein sequence ID" value="MBA8929411.1"/>
    <property type="molecule type" value="Genomic_DNA"/>
</dbReference>
<gene>
    <name evidence="7" type="ORF">BC739_006629</name>
</gene>
<dbReference type="Pfam" id="PF01565">
    <property type="entry name" value="FAD_binding_4"/>
    <property type="match status" value="1"/>
</dbReference>
<dbReference type="SUPFAM" id="SSF56176">
    <property type="entry name" value="FAD-binding/transporter-associated domain-like"/>
    <property type="match status" value="1"/>
</dbReference>
<keyword evidence="4" id="KW-0274">FAD</keyword>
<keyword evidence="5" id="KW-0560">Oxidoreductase</keyword>
<dbReference type="PROSITE" id="PS00862">
    <property type="entry name" value="OX2_COVAL_FAD"/>
    <property type="match status" value="1"/>
</dbReference>
<dbReference type="PANTHER" id="PTHR42973:SF39">
    <property type="entry name" value="FAD-BINDING PCMH-TYPE DOMAIN-CONTAINING PROTEIN"/>
    <property type="match status" value="1"/>
</dbReference>
<dbReference type="InterPro" id="IPR006093">
    <property type="entry name" value="Oxy_OxRdtase_FAD_BS"/>
</dbReference>
<organism evidence="7 8">
    <name type="scientific">Kutzneria viridogrisea</name>
    <dbReference type="NCBI Taxonomy" id="47990"/>
    <lineage>
        <taxon>Bacteria</taxon>
        <taxon>Bacillati</taxon>
        <taxon>Actinomycetota</taxon>
        <taxon>Actinomycetes</taxon>
        <taxon>Pseudonocardiales</taxon>
        <taxon>Pseudonocardiaceae</taxon>
        <taxon>Kutzneria</taxon>
    </lineage>
</organism>
<name>A0ABR6BR74_9PSEU</name>
<dbReference type="InterPro" id="IPR036318">
    <property type="entry name" value="FAD-bd_PCMH-like_sf"/>
</dbReference>
<dbReference type="RefSeq" id="WP_318296760.1">
    <property type="nucleotide sequence ID" value="NZ_BAAABQ010000004.1"/>
</dbReference>
<accession>A0ABR6BR74</accession>
<evidence type="ECO:0000256" key="5">
    <source>
        <dbReference type="ARBA" id="ARBA00023002"/>
    </source>
</evidence>
<evidence type="ECO:0000256" key="3">
    <source>
        <dbReference type="ARBA" id="ARBA00022630"/>
    </source>
</evidence>
<dbReference type="InterPro" id="IPR050416">
    <property type="entry name" value="FAD-linked_Oxidoreductase"/>
</dbReference>
<comment type="similarity">
    <text evidence="2">Belongs to the oxygen-dependent FAD-linked oxidoreductase family.</text>
</comment>
<evidence type="ECO:0000259" key="6">
    <source>
        <dbReference type="PROSITE" id="PS51387"/>
    </source>
</evidence>
<protein>
    <recommendedName>
        <fullName evidence="6">FAD-binding PCMH-type domain-containing protein</fullName>
    </recommendedName>
</protein>
<keyword evidence="3" id="KW-0285">Flavoprotein</keyword>
<evidence type="ECO:0000256" key="4">
    <source>
        <dbReference type="ARBA" id="ARBA00022827"/>
    </source>
</evidence>
<evidence type="ECO:0000313" key="8">
    <source>
        <dbReference type="Proteomes" id="UP000517916"/>
    </source>
</evidence>
<feature type="domain" description="FAD-binding PCMH-type" evidence="6">
    <location>
        <begin position="26"/>
        <end position="194"/>
    </location>
</feature>
<reference evidence="7 8" key="1">
    <citation type="submission" date="2020-08" db="EMBL/GenBank/DDBJ databases">
        <title>Genomic Encyclopedia of Archaeal and Bacterial Type Strains, Phase II (KMG-II): from individual species to whole genera.</title>
        <authorList>
            <person name="Goeker M."/>
        </authorList>
    </citation>
    <scope>NUCLEOTIDE SEQUENCE [LARGE SCALE GENOMIC DNA]</scope>
    <source>
        <strain evidence="7 8">DSM 43850</strain>
    </source>
</reference>
<dbReference type="Proteomes" id="UP000517916">
    <property type="component" value="Unassembled WGS sequence"/>
</dbReference>
<dbReference type="Gene3D" id="3.30.43.10">
    <property type="entry name" value="Uridine Diphospho-n-acetylenolpyruvylglucosamine Reductase, domain 2"/>
    <property type="match status" value="1"/>
</dbReference>
<proteinExistence type="inferred from homology"/>
<dbReference type="InterPro" id="IPR016166">
    <property type="entry name" value="FAD-bd_PCMH"/>
</dbReference>
<keyword evidence="8" id="KW-1185">Reference proteome</keyword>
<dbReference type="PANTHER" id="PTHR42973">
    <property type="entry name" value="BINDING OXIDOREDUCTASE, PUTATIVE (AFU_ORTHOLOGUE AFUA_1G17690)-RELATED"/>
    <property type="match status" value="1"/>
</dbReference>
<comment type="cofactor">
    <cofactor evidence="1">
        <name>FAD</name>
        <dbReference type="ChEBI" id="CHEBI:57692"/>
    </cofactor>
</comment>
<dbReference type="Gene3D" id="3.40.462.20">
    <property type="match status" value="1"/>
</dbReference>
<dbReference type="PROSITE" id="PS51387">
    <property type="entry name" value="FAD_PCMH"/>
    <property type="match status" value="1"/>
</dbReference>
<evidence type="ECO:0000256" key="1">
    <source>
        <dbReference type="ARBA" id="ARBA00001974"/>
    </source>
</evidence>
<dbReference type="InterPro" id="IPR006094">
    <property type="entry name" value="Oxid_FAD_bind_N"/>
</dbReference>
<dbReference type="InterPro" id="IPR016167">
    <property type="entry name" value="FAD-bd_PCMH_sub1"/>
</dbReference>
<dbReference type="InterPro" id="IPR016169">
    <property type="entry name" value="FAD-bd_PCMH_sub2"/>
</dbReference>
<dbReference type="Gene3D" id="3.30.465.10">
    <property type="match status" value="1"/>
</dbReference>